<comment type="caution">
    <text evidence="4">The sequence shown here is derived from an EMBL/GenBank/DDBJ whole genome shotgun (WGS) entry which is preliminary data.</text>
</comment>
<dbReference type="InterPro" id="IPR025326">
    <property type="entry name" value="DUF4232"/>
</dbReference>
<dbReference type="EMBL" id="JAMQOL010000062">
    <property type="protein sequence ID" value="MCM4083598.1"/>
    <property type="molecule type" value="Genomic_DNA"/>
</dbReference>
<keyword evidence="5" id="KW-1185">Reference proteome</keyword>
<proteinExistence type="predicted"/>
<organism evidence="4 5">
    <name type="scientific">Paractinoplanes hotanensis</name>
    <dbReference type="NCBI Taxonomy" id="2906497"/>
    <lineage>
        <taxon>Bacteria</taxon>
        <taxon>Bacillati</taxon>
        <taxon>Actinomycetota</taxon>
        <taxon>Actinomycetes</taxon>
        <taxon>Micromonosporales</taxon>
        <taxon>Micromonosporaceae</taxon>
        <taxon>Paractinoplanes</taxon>
    </lineage>
</organism>
<name>A0ABT0YDL4_9ACTN</name>
<dbReference type="Proteomes" id="UP001523216">
    <property type="component" value="Unassembled WGS sequence"/>
</dbReference>
<feature type="compositionally biased region" description="Polar residues" evidence="1">
    <location>
        <begin position="39"/>
        <end position="49"/>
    </location>
</feature>
<feature type="domain" description="DUF4232" evidence="3">
    <location>
        <begin position="62"/>
        <end position="182"/>
    </location>
</feature>
<sequence length="206" mass="21072">MTLRIRHAIGTAAVLAVVLTLQACATDDNRPDTSPGVPATTSQPNQVASQPGPRPSGGVRACGNDDVSATVTLQPDRADGHLWGLVSLSNRSETSCRIQGHVAVSLVNAADEVVDVPTKYVDQPGPSVAVTLPPGTSAFQGIRWSPCDKAADSCGVGNTLRFSLQSSGDGPVASLSGFTDAEASGITMAALQIGTLQPSRQGVVAW</sequence>
<evidence type="ECO:0000313" key="5">
    <source>
        <dbReference type="Proteomes" id="UP001523216"/>
    </source>
</evidence>
<feature type="region of interest" description="Disordered" evidence="1">
    <location>
        <begin position="28"/>
        <end position="59"/>
    </location>
</feature>
<reference evidence="4 5" key="1">
    <citation type="submission" date="2022-06" db="EMBL/GenBank/DDBJ databases">
        <title>Actinoplanes abujensis sp. nov., isolated from Nigerian arid soil.</title>
        <authorList>
            <person name="Ding P."/>
        </authorList>
    </citation>
    <scope>NUCLEOTIDE SEQUENCE [LARGE SCALE GENOMIC DNA]</scope>
    <source>
        <strain evidence="5">TRM88002</strain>
    </source>
</reference>
<protein>
    <submittedName>
        <fullName evidence="4">DUF4232 domain-containing protein</fullName>
    </submittedName>
</protein>
<evidence type="ECO:0000256" key="2">
    <source>
        <dbReference type="SAM" id="SignalP"/>
    </source>
</evidence>
<keyword evidence="2" id="KW-0732">Signal</keyword>
<evidence type="ECO:0000313" key="4">
    <source>
        <dbReference type="EMBL" id="MCM4083598.1"/>
    </source>
</evidence>
<dbReference type="Pfam" id="PF14016">
    <property type="entry name" value="DUF4232"/>
    <property type="match status" value="1"/>
</dbReference>
<feature type="chain" id="PRO_5046703374" evidence="2">
    <location>
        <begin position="26"/>
        <end position="206"/>
    </location>
</feature>
<accession>A0ABT0YDL4</accession>
<dbReference type="PROSITE" id="PS51257">
    <property type="entry name" value="PROKAR_LIPOPROTEIN"/>
    <property type="match status" value="1"/>
</dbReference>
<gene>
    <name evidence="4" type="ORF">LXN57_39225</name>
</gene>
<evidence type="ECO:0000259" key="3">
    <source>
        <dbReference type="Pfam" id="PF14016"/>
    </source>
</evidence>
<dbReference type="RefSeq" id="WP_251803298.1">
    <property type="nucleotide sequence ID" value="NZ_JAMQOL010000062.1"/>
</dbReference>
<feature type="signal peptide" evidence="2">
    <location>
        <begin position="1"/>
        <end position="25"/>
    </location>
</feature>
<evidence type="ECO:0000256" key="1">
    <source>
        <dbReference type="SAM" id="MobiDB-lite"/>
    </source>
</evidence>